<keyword evidence="10" id="KW-1185">Reference proteome</keyword>
<name>A0ABY6HZD4_9ARCH</name>
<evidence type="ECO:0000313" key="9">
    <source>
        <dbReference type="EMBL" id="UYP48770.1"/>
    </source>
</evidence>
<evidence type="ECO:0000259" key="6">
    <source>
        <dbReference type="Pfam" id="PF12705"/>
    </source>
</evidence>
<organism evidence="9 10">
    <name type="scientific">Candidatus Lokiarchaeum ossiferum</name>
    <dbReference type="NCBI Taxonomy" id="2951803"/>
    <lineage>
        <taxon>Archaea</taxon>
        <taxon>Promethearchaeati</taxon>
        <taxon>Promethearchaeota</taxon>
        <taxon>Promethearchaeia</taxon>
        <taxon>Promethearchaeales</taxon>
        <taxon>Promethearchaeaceae</taxon>
        <taxon>Candidatus Lokiarchaeum</taxon>
    </lineage>
</organism>
<dbReference type="Pfam" id="PF13087">
    <property type="entry name" value="AAA_12"/>
    <property type="match status" value="1"/>
</dbReference>
<dbReference type="InterPro" id="IPR041679">
    <property type="entry name" value="DNA2/NAM7-like_C"/>
</dbReference>
<comment type="similarity">
    <text evidence="1">Belongs to the DNA2/NAM7 helicase family.</text>
</comment>
<keyword evidence="3 9" id="KW-0378">Hydrolase</keyword>
<sequence length="1106" mass="126965">MFENNVLISLKSPLICKLIKIIKFNVENEFLTVIIEDDEKSQILAFIYGDLAQFLNTPVIQASLLPLSITIFKGQFKELKKGNLYLEIHQAILDNQTYINSNWIGTHEYCSLQTYLKIHVNISSAPNENLLWGNLFHDYLSNIFSQKNLAKLVKHPTPLKSAVKSAFIKAIFQNWRLFVALRKDYGAAIDEFESNFFDDEVQFIIEELNKYKQEYGNFEFVCEKMVFSKHFGLQGRIDRIVQNIPFTHFKIIETKTGKSPRSSQVIAYYQSMAYATMLQEYFPSKLDTILIEYPRLGLEDRFIKYDYDERELLKVLKIRNEIWNIYMGAFPPRNNLLPCSKCGSKEICTFYEFKFAKETNQEINTDNRFRTIFEKNTKTRTLFKRVNAYHSWFFWLLNQEFFLNLKLINEIHSNPEIREAKGNCIANLSMNLNQIAENPSRFIKNLSFIKDTGELIENTRLRVGDYVIITPQNYIPLTSESERGLVSAITKTQVFIELAKSLEKGSHFFSSSKYRIDLTTSNFMVDLQKTFLDTLIRNAFYPKVTSTSTLLHLLLFTKDPQLNQYNKITPLNTEMFQKFDFSQKKAVEVALNSLNLTLIQGPPGTGKTTVIVEIIHQLLSGSRLRKNTIKKNHKKGTLGHYMEKTIEKVHSIRPILLSSFTNKALDNIILKLLKTHPKLKIVRLGNISSIKDPLILSHSIENICARQYKLPNGENEDIIDPLKVQLILEKADIVACTTTVAGNVILTNIGFETVILDEAGQITESSALIPLLKANKYILVGDHQQLPPIAKEIQQEIPKEIEEYSDVLHLDLEKGLGCSIFERLSVEFSNSPNFVLLSYQYRMNSQISEFISQTFYHGNLNTGSIASNNVGSQTLNDFFESFCISNFNLKGKFSKYLEPEIPMIFLDTKELNSLDSGQFDISKKLESKFNSCEAEIIGEIIGSFLFELVQEGIKIPTITEIFKKIGIISGYRAQNQLIRDEIHKFIGRKYSGLLENLSLKSTDLLSIGNKIVVDTVDRFQGQEREIIFYSFVDSNPKLQIHSLNQEKRRLNVAISRSKKKIIFVGNSLTLSKSVPSDCSKSKNVKEIHSNLISYIKDSQGYFILNK</sequence>
<reference evidence="9" key="1">
    <citation type="submission" date="2022-09" db="EMBL/GenBank/DDBJ databases">
        <title>Actin cytoskeleton and complex cell architecture in an #Asgard archaeon.</title>
        <authorList>
            <person name="Ponce Toledo R.I."/>
            <person name="Schleper C."/>
            <person name="Rodrigues Oliveira T."/>
            <person name="Wollweber F."/>
            <person name="Xu J."/>
            <person name="Rittmann S."/>
            <person name="Klingl A."/>
            <person name="Pilhofer M."/>
        </authorList>
    </citation>
    <scope>NUCLEOTIDE SEQUENCE</scope>
    <source>
        <strain evidence="9">B-35</strain>
    </source>
</reference>
<evidence type="ECO:0000256" key="4">
    <source>
        <dbReference type="ARBA" id="ARBA00022806"/>
    </source>
</evidence>
<evidence type="ECO:0000259" key="8">
    <source>
        <dbReference type="Pfam" id="PF13087"/>
    </source>
</evidence>
<feature type="domain" description="DNA2/NAM7 helicase-like C-terminal" evidence="8">
    <location>
        <begin position="818"/>
        <end position="1067"/>
    </location>
</feature>
<dbReference type="CDD" id="cd18808">
    <property type="entry name" value="SF1_C_Upf1"/>
    <property type="match status" value="1"/>
</dbReference>
<accession>A0ABY6HZD4</accession>
<evidence type="ECO:0000256" key="3">
    <source>
        <dbReference type="ARBA" id="ARBA00022801"/>
    </source>
</evidence>
<dbReference type="GO" id="GO:0003678">
    <property type="term" value="F:DNA helicase activity"/>
    <property type="evidence" value="ECO:0007669"/>
    <property type="project" value="UniProtKB-EC"/>
</dbReference>
<keyword evidence="5" id="KW-0067">ATP-binding</keyword>
<evidence type="ECO:0000256" key="5">
    <source>
        <dbReference type="ARBA" id="ARBA00022840"/>
    </source>
</evidence>
<dbReference type="EMBL" id="CP104013">
    <property type="protein sequence ID" value="UYP48770.1"/>
    <property type="molecule type" value="Genomic_DNA"/>
</dbReference>
<feature type="domain" description="DNA2/NAM7 helicase helicase" evidence="7">
    <location>
        <begin position="579"/>
        <end position="708"/>
    </location>
</feature>
<dbReference type="GO" id="GO:0016787">
    <property type="term" value="F:hydrolase activity"/>
    <property type="evidence" value="ECO:0007669"/>
    <property type="project" value="UniProtKB-KW"/>
</dbReference>
<dbReference type="EC" id="3.6.4.12" evidence="9"/>
<dbReference type="InterPro" id="IPR050534">
    <property type="entry name" value="Coronavir_polyprotein_1ab"/>
</dbReference>
<dbReference type="InterPro" id="IPR011604">
    <property type="entry name" value="PDDEXK-like_dom_sf"/>
</dbReference>
<evidence type="ECO:0000313" key="10">
    <source>
        <dbReference type="Proteomes" id="UP001208689"/>
    </source>
</evidence>
<dbReference type="Proteomes" id="UP001208689">
    <property type="component" value="Chromosome"/>
</dbReference>
<dbReference type="SUPFAM" id="SSF52540">
    <property type="entry name" value="P-loop containing nucleoside triphosphate hydrolases"/>
    <property type="match status" value="1"/>
</dbReference>
<feature type="domain" description="PD-(D/E)XK endonuclease-like" evidence="6">
    <location>
        <begin position="110"/>
        <end position="348"/>
    </location>
</feature>
<dbReference type="Gene3D" id="3.40.50.300">
    <property type="entry name" value="P-loop containing nucleotide triphosphate hydrolases"/>
    <property type="match status" value="3"/>
</dbReference>
<keyword evidence="2" id="KW-0547">Nucleotide-binding</keyword>
<proteinExistence type="inferred from homology"/>
<keyword evidence="4" id="KW-0347">Helicase</keyword>
<dbReference type="Pfam" id="PF13086">
    <property type="entry name" value="AAA_11"/>
    <property type="match status" value="2"/>
</dbReference>
<dbReference type="InterPro" id="IPR038726">
    <property type="entry name" value="PDDEXK_AddAB-type"/>
</dbReference>
<gene>
    <name evidence="9" type="ORF">NEF87_005055</name>
</gene>
<dbReference type="InterPro" id="IPR047187">
    <property type="entry name" value="SF1_C_Upf1"/>
</dbReference>
<dbReference type="InterPro" id="IPR041677">
    <property type="entry name" value="DNA2/NAM7_AAA_11"/>
</dbReference>
<dbReference type="Pfam" id="PF12705">
    <property type="entry name" value="PDDEXK_1"/>
    <property type="match status" value="1"/>
</dbReference>
<dbReference type="PANTHER" id="PTHR43788">
    <property type="entry name" value="DNA2/NAM7 HELICASE FAMILY MEMBER"/>
    <property type="match status" value="1"/>
</dbReference>
<dbReference type="Gene3D" id="2.40.30.270">
    <property type="match status" value="1"/>
</dbReference>
<evidence type="ECO:0000256" key="2">
    <source>
        <dbReference type="ARBA" id="ARBA00022741"/>
    </source>
</evidence>
<protein>
    <submittedName>
        <fullName evidence="9">ATP-dependent RecD-like DNA helicase</fullName>
        <ecNumber evidence="9">3.6.4.12</ecNumber>
    </submittedName>
</protein>
<evidence type="ECO:0000259" key="7">
    <source>
        <dbReference type="Pfam" id="PF13086"/>
    </source>
</evidence>
<dbReference type="Gene3D" id="3.90.320.10">
    <property type="match status" value="1"/>
</dbReference>
<evidence type="ECO:0000256" key="1">
    <source>
        <dbReference type="ARBA" id="ARBA00007913"/>
    </source>
</evidence>
<dbReference type="PANTHER" id="PTHR43788:SF8">
    <property type="entry name" value="DNA-BINDING PROTEIN SMUBP-2"/>
    <property type="match status" value="1"/>
</dbReference>
<feature type="domain" description="DNA2/NAM7 helicase helicase" evidence="7">
    <location>
        <begin position="725"/>
        <end position="790"/>
    </location>
</feature>
<dbReference type="InterPro" id="IPR027417">
    <property type="entry name" value="P-loop_NTPase"/>
</dbReference>